<keyword evidence="2" id="KW-0472">Membrane</keyword>
<feature type="compositionally biased region" description="Polar residues" evidence="1">
    <location>
        <begin position="822"/>
        <end position="836"/>
    </location>
</feature>
<feature type="compositionally biased region" description="Low complexity" evidence="1">
    <location>
        <begin position="589"/>
        <end position="603"/>
    </location>
</feature>
<organism evidence="3 4">
    <name type="scientific">Plakobranchus ocellatus</name>
    <dbReference type="NCBI Taxonomy" id="259542"/>
    <lineage>
        <taxon>Eukaryota</taxon>
        <taxon>Metazoa</taxon>
        <taxon>Spiralia</taxon>
        <taxon>Lophotrochozoa</taxon>
        <taxon>Mollusca</taxon>
        <taxon>Gastropoda</taxon>
        <taxon>Heterobranchia</taxon>
        <taxon>Euthyneura</taxon>
        <taxon>Panpulmonata</taxon>
        <taxon>Sacoglossa</taxon>
        <taxon>Placobranchoidea</taxon>
        <taxon>Plakobranchidae</taxon>
        <taxon>Plakobranchus</taxon>
    </lineage>
</organism>
<protein>
    <recommendedName>
        <fullName evidence="5">SUEL-type lectin domain-containing protein</fullName>
    </recommendedName>
</protein>
<dbReference type="AlphaFoldDB" id="A0AAV3X7A3"/>
<sequence>MTRAEVIGPECEGFWHLRAFLYGVCYQVVVMNSYHFFPSELDLVRCVCDSLLPPVADGESTSNIFASGCTKEEVKLQCPAKHHIAVKRVFFGVKYKYDCVPQTVGTYGSGWQGSRLPGNSSSDSYSSNDNCCRATPKDCQVDDNHNLIIAINTRCSGKGSCDLLVKRKQTEEPCRHKAYTDYMTIVYDCVFVADVAHFCSDTQKQGKSVYLSNAEYPGALVAPSGGEKCECGFFTTHPKGISIHAIDVLLAWSEKGSRDCRRLLDIQDPLNYERRLGCRVSGFYGFESLYSRAVPNVTVTLESLSGTGMAYVWLQAKPNDADGVVEILCGKPLQDLKDRLIREAQEARDREKAKEEKEKGGNTEEGEEKGEGSESEEGTGEDDEKGNGTATAIHTYTHTGHSDIMTIVWGIVAAGFILIAIVIIAMALHCKRNIQEKKAKEQKPLSLYPAMESEPLDLSSYCRYTNEDGEEITDGTSSNGVPFVTEQHVCSINRSPVKMSSYIQDGHGTITSNGGIHHGNGSPHRPNGFATIVTPADFQIHRDPTPSPPLPAGISTPPPSASHLAGKSYRGVQYPGDLSLRFVKPLQKNGGPPNGNNLNTFGNQKYGEEQDGHFNNRQGNDSNIFNASNQSPYHQGHTTLPANRKPVLIPTGPKSPLGKRSKSVTFSQPVAMVTPLNSESDESVSGRGLVRKDSSGDNDSDPSYDNLHKLDIDIESFLPPPPPPLTESDGSLPSPPPTPPRHLQETDMIISIPRYDKGKHDFYREESPNRPLSTFSNTPSPRDELKFIVKDTPPPVLAPPPPLPPSELRMLVASDSDDTAYMSDSSSTFWSPTRQSGKPLVLPKPQKAELFETGV</sequence>
<reference evidence="3 4" key="1">
    <citation type="journal article" date="2021" name="Elife">
        <title>Chloroplast acquisition without the gene transfer in kleptoplastic sea slugs, Plakobranchus ocellatus.</title>
        <authorList>
            <person name="Maeda T."/>
            <person name="Takahashi S."/>
            <person name="Yoshida T."/>
            <person name="Shimamura S."/>
            <person name="Takaki Y."/>
            <person name="Nagai Y."/>
            <person name="Toyoda A."/>
            <person name="Suzuki Y."/>
            <person name="Arimoto A."/>
            <person name="Ishii H."/>
            <person name="Satoh N."/>
            <person name="Nishiyama T."/>
            <person name="Hasebe M."/>
            <person name="Maruyama T."/>
            <person name="Minagawa J."/>
            <person name="Obokata J."/>
            <person name="Shigenobu S."/>
        </authorList>
    </citation>
    <scope>NUCLEOTIDE SEQUENCE [LARGE SCALE GENOMIC DNA]</scope>
</reference>
<evidence type="ECO:0000313" key="3">
    <source>
        <dbReference type="EMBL" id="GFN75515.1"/>
    </source>
</evidence>
<feature type="compositionally biased region" description="Polar residues" evidence="1">
    <location>
        <begin position="770"/>
        <end position="780"/>
    </location>
</feature>
<accession>A0AAV3X7A3</accession>
<evidence type="ECO:0000313" key="4">
    <source>
        <dbReference type="Proteomes" id="UP000735302"/>
    </source>
</evidence>
<name>A0AAV3X7A3_9GAST</name>
<dbReference type="InterPro" id="IPR043159">
    <property type="entry name" value="Lectin_gal-bd_sf"/>
</dbReference>
<proteinExistence type="predicted"/>
<comment type="caution">
    <text evidence="3">The sequence shown here is derived from an EMBL/GenBank/DDBJ whole genome shotgun (WGS) entry which is preliminary data.</text>
</comment>
<feature type="transmembrane region" description="Helical" evidence="2">
    <location>
        <begin position="407"/>
        <end position="428"/>
    </location>
</feature>
<keyword evidence="2" id="KW-0812">Transmembrane</keyword>
<dbReference type="Gene3D" id="2.60.120.740">
    <property type="match status" value="1"/>
</dbReference>
<feature type="compositionally biased region" description="Polar residues" evidence="1">
    <location>
        <begin position="615"/>
        <end position="641"/>
    </location>
</feature>
<dbReference type="Proteomes" id="UP000735302">
    <property type="component" value="Unassembled WGS sequence"/>
</dbReference>
<dbReference type="CDD" id="cd22823">
    <property type="entry name" value="Gal_Rha_Lectin"/>
    <property type="match status" value="1"/>
</dbReference>
<feature type="region of interest" description="Disordered" evidence="1">
    <location>
        <begin position="587"/>
        <end position="746"/>
    </location>
</feature>
<evidence type="ECO:0008006" key="5">
    <source>
        <dbReference type="Google" id="ProtNLM"/>
    </source>
</evidence>
<feature type="compositionally biased region" description="Pro residues" evidence="1">
    <location>
        <begin position="545"/>
        <end position="560"/>
    </location>
</feature>
<keyword evidence="2" id="KW-1133">Transmembrane helix</keyword>
<evidence type="ECO:0000256" key="2">
    <source>
        <dbReference type="SAM" id="Phobius"/>
    </source>
</evidence>
<keyword evidence="4" id="KW-1185">Reference proteome</keyword>
<feature type="compositionally biased region" description="Acidic residues" evidence="1">
    <location>
        <begin position="364"/>
        <end position="384"/>
    </location>
</feature>
<feature type="region of interest" description="Disordered" evidence="1">
    <location>
        <begin position="819"/>
        <end position="841"/>
    </location>
</feature>
<feature type="region of interest" description="Disordered" evidence="1">
    <location>
        <begin position="345"/>
        <end position="389"/>
    </location>
</feature>
<evidence type="ECO:0000256" key="1">
    <source>
        <dbReference type="SAM" id="MobiDB-lite"/>
    </source>
</evidence>
<feature type="region of interest" description="Disordered" evidence="1">
    <location>
        <begin position="760"/>
        <end position="785"/>
    </location>
</feature>
<dbReference type="EMBL" id="BLXT01000273">
    <property type="protein sequence ID" value="GFN75515.1"/>
    <property type="molecule type" value="Genomic_DNA"/>
</dbReference>
<feature type="region of interest" description="Disordered" evidence="1">
    <location>
        <begin position="545"/>
        <end position="565"/>
    </location>
</feature>
<feature type="compositionally biased region" description="Basic and acidic residues" evidence="1">
    <location>
        <begin position="345"/>
        <end position="362"/>
    </location>
</feature>
<gene>
    <name evidence="3" type="ORF">PoB_000202100</name>
</gene>